<dbReference type="EMBL" id="BARU01042333">
    <property type="protein sequence ID" value="GAH83732.1"/>
    <property type="molecule type" value="Genomic_DNA"/>
</dbReference>
<comment type="caution">
    <text evidence="2">The sequence shown here is derived from an EMBL/GenBank/DDBJ whole genome shotgun (WGS) entry which is preliminary data.</text>
</comment>
<evidence type="ECO:0000256" key="1">
    <source>
        <dbReference type="SAM" id="Phobius"/>
    </source>
</evidence>
<name>X1IPV0_9ZZZZ</name>
<gene>
    <name evidence="2" type="ORF">S03H2_65070</name>
</gene>
<feature type="transmembrane region" description="Helical" evidence="1">
    <location>
        <begin position="16"/>
        <end position="35"/>
    </location>
</feature>
<keyword evidence="1" id="KW-1133">Transmembrane helix</keyword>
<keyword evidence="1" id="KW-0472">Membrane</keyword>
<evidence type="ECO:0000313" key="2">
    <source>
        <dbReference type="EMBL" id="GAH83732.1"/>
    </source>
</evidence>
<protein>
    <submittedName>
        <fullName evidence="2">Uncharacterized protein</fullName>
    </submittedName>
</protein>
<reference evidence="2" key="1">
    <citation type="journal article" date="2014" name="Front. Microbiol.">
        <title>High frequency of phylogenetically diverse reductive dehalogenase-homologous genes in deep subseafloor sedimentary metagenomes.</title>
        <authorList>
            <person name="Kawai M."/>
            <person name="Futagami T."/>
            <person name="Toyoda A."/>
            <person name="Takaki Y."/>
            <person name="Nishi S."/>
            <person name="Hori S."/>
            <person name="Arai W."/>
            <person name="Tsubouchi T."/>
            <person name="Morono Y."/>
            <person name="Uchiyama I."/>
            <person name="Ito T."/>
            <person name="Fujiyama A."/>
            <person name="Inagaki F."/>
            <person name="Takami H."/>
        </authorList>
    </citation>
    <scope>NUCLEOTIDE SEQUENCE</scope>
    <source>
        <strain evidence="2">Expedition CK06-06</strain>
    </source>
</reference>
<organism evidence="2">
    <name type="scientific">marine sediment metagenome</name>
    <dbReference type="NCBI Taxonomy" id="412755"/>
    <lineage>
        <taxon>unclassified sequences</taxon>
        <taxon>metagenomes</taxon>
        <taxon>ecological metagenomes</taxon>
    </lineage>
</organism>
<dbReference type="AlphaFoldDB" id="X1IPV0"/>
<sequence length="77" mass="8788">MNQIMKSQNIKSEYKVINYFFFVGLILILMAGNAYCIDLSISPTISLEEGQLKLDRLKIGIAPQCSWHADGLNPWKR</sequence>
<accession>X1IPV0</accession>
<proteinExistence type="predicted"/>
<keyword evidence="1" id="KW-0812">Transmembrane</keyword>